<dbReference type="EMBL" id="REGN01002110">
    <property type="protein sequence ID" value="RNA30227.1"/>
    <property type="molecule type" value="Genomic_DNA"/>
</dbReference>
<evidence type="ECO:0000313" key="11">
    <source>
        <dbReference type="EMBL" id="RNA30227.1"/>
    </source>
</evidence>
<protein>
    <recommendedName>
        <fullName evidence="2">phospholipase D</fullName>
        <ecNumber evidence="2">3.1.4.4</ecNumber>
    </recommendedName>
</protein>
<dbReference type="SMART" id="SM00233">
    <property type="entry name" value="PH"/>
    <property type="match status" value="1"/>
</dbReference>
<evidence type="ECO:0000256" key="8">
    <source>
        <dbReference type="ARBA" id="ARBA00037868"/>
    </source>
</evidence>
<comment type="catalytic activity">
    <reaction evidence="1">
        <text>a 1,2-diacyl-sn-glycero-3-phosphocholine + H2O = a 1,2-diacyl-sn-glycero-3-phosphate + choline + H(+)</text>
        <dbReference type="Rhea" id="RHEA:14445"/>
        <dbReference type="ChEBI" id="CHEBI:15354"/>
        <dbReference type="ChEBI" id="CHEBI:15377"/>
        <dbReference type="ChEBI" id="CHEBI:15378"/>
        <dbReference type="ChEBI" id="CHEBI:57643"/>
        <dbReference type="ChEBI" id="CHEBI:58608"/>
        <dbReference type="EC" id="3.1.4.4"/>
    </reaction>
</comment>
<dbReference type="Gene3D" id="3.30.1520.10">
    <property type="entry name" value="Phox-like domain"/>
    <property type="match status" value="1"/>
</dbReference>
<dbReference type="GO" id="GO:0060627">
    <property type="term" value="P:regulation of vesicle-mediated transport"/>
    <property type="evidence" value="ECO:0007669"/>
    <property type="project" value="TreeGrafter"/>
</dbReference>
<dbReference type="InterPro" id="IPR001736">
    <property type="entry name" value="PLipase_D/transphosphatidylase"/>
</dbReference>
<dbReference type="InterPro" id="IPR001849">
    <property type="entry name" value="PH_domain"/>
</dbReference>
<organism evidence="11 12">
    <name type="scientific">Brachionus plicatilis</name>
    <name type="common">Marine rotifer</name>
    <name type="synonym">Brachionus muelleri</name>
    <dbReference type="NCBI Taxonomy" id="10195"/>
    <lineage>
        <taxon>Eukaryota</taxon>
        <taxon>Metazoa</taxon>
        <taxon>Spiralia</taxon>
        <taxon>Gnathifera</taxon>
        <taxon>Rotifera</taxon>
        <taxon>Eurotatoria</taxon>
        <taxon>Monogononta</taxon>
        <taxon>Pseudotrocha</taxon>
        <taxon>Ploima</taxon>
        <taxon>Brachionidae</taxon>
        <taxon>Brachionus</taxon>
    </lineage>
</organism>
<dbReference type="STRING" id="10195.A0A3M7S3P2"/>
<feature type="domain" description="PLD phosphodiesterase" evidence="9">
    <location>
        <begin position="443"/>
        <end position="470"/>
    </location>
</feature>
<dbReference type="SUPFAM" id="SSF56024">
    <property type="entry name" value="Phospholipase D/nuclease"/>
    <property type="match status" value="1"/>
</dbReference>
<evidence type="ECO:0000256" key="4">
    <source>
        <dbReference type="ARBA" id="ARBA00022801"/>
    </source>
</evidence>
<evidence type="ECO:0000256" key="2">
    <source>
        <dbReference type="ARBA" id="ARBA00012027"/>
    </source>
</evidence>
<evidence type="ECO:0000259" key="10">
    <source>
        <dbReference type="PROSITE" id="PS50195"/>
    </source>
</evidence>
<name>A0A3M7S3P2_BRAPC</name>
<dbReference type="SMART" id="SM00155">
    <property type="entry name" value="PLDc"/>
    <property type="match status" value="1"/>
</dbReference>
<dbReference type="OrthoDB" id="14911at2759"/>
<keyword evidence="5" id="KW-0442">Lipid degradation</keyword>
<feature type="domain" description="PX" evidence="10">
    <location>
        <begin position="74"/>
        <end position="200"/>
    </location>
</feature>
<keyword evidence="6" id="KW-0443">Lipid metabolism</keyword>
<keyword evidence="12" id="KW-1185">Reference proteome</keyword>
<dbReference type="SUPFAM" id="SSF64268">
    <property type="entry name" value="PX domain"/>
    <property type="match status" value="1"/>
</dbReference>
<evidence type="ECO:0000256" key="7">
    <source>
        <dbReference type="ARBA" id="ARBA00023288"/>
    </source>
</evidence>
<dbReference type="SUPFAM" id="SSF50729">
    <property type="entry name" value="PH domain-like"/>
    <property type="match status" value="1"/>
</dbReference>
<dbReference type="Gene3D" id="2.30.29.30">
    <property type="entry name" value="Pleckstrin-homology domain (PH domain)/Phosphotyrosine-binding domain (PTB)"/>
    <property type="match status" value="1"/>
</dbReference>
<dbReference type="PANTHER" id="PTHR18896">
    <property type="entry name" value="PHOSPHOLIPASE D"/>
    <property type="match status" value="1"/>
</dbReference>
<keyword evidence="3" id="KW-0677">Repeat</keyword>
<dbReference type="GO" id="GO:0004630">
    <property type="term" value="F:phospholipase D activity"/>
    <property type="evidence" value="ECO:0007669"/>
    <property type="project" value="UniProtKB-EC"/>
</dbReference>
<dbReference type="InterPro" id="IPR011993">
    <property type="entry name" value="PH-like_dom_sf"/>
</dbReference>
<gene>
    <name evidence="11" type="ORF">BpHYR1_039051</name>
</gene>
<sequence>MKNPKSNQSNGIFNLISQGGIFDNFINAVEIDESTFEPLPYFDYSAFDETYDDKRLKINVNPFSNKKAVFLPGVKVSVQVTAEKKSSSNAFSSHIYTIKLSHASFKWEVLRTFKDLLDNNKLLSKMVSQNLGRNCLDIPPEQIKPDWPLFPKDNDHLISNELMSKRCQEIAEYLEKILLYPPFRDHQSTLELVGVSPLTFIHDTGPSLNESYVLKSVHNDNRVCRKFRLKYAKRWYILKETCLLYITHKRSSFVGYVMLIDTGFTVNKKKRVRAYHGLEIKNLQYTLFLKFRNSYEQNKWYEKIEVCRVTSGKHFNDKSLLPNGSFVPVRRKQLCKWYINAAAYMEHVMSALNNAKEEIFITDWMLSPELFLKRPTEDLQYRLDKILLKKSREGVKIYIMLFKEVKFTVSLWSSRAKKKLTQNSNDPNIKVFRHPEHSPYGVFLWSHHEKMVIIDQSVAFMGGIDLAYARWDDDLHRFLYLSDLILVFDSRMTSQSSAKSIMPRFDTISCFRQIIRHSPVYVPKIYIIFWFTSDLSAHYTPS</sequence>
<dbReference type="AlphaFoldDB" id="A0A3M7S3P2"/>
<keyword evidence="7" id="KW-0449">Lipoprotein</keyword>
<evidence type="ECO:0000256" key="5">
    <source>
        <dbReference type="ARBA" id="ARBA00022963"/>
    </source>
</evidence>
<dbReference type="PROSITE" id="PS50035">
    <property type="entry name" value="PLD"/>
    <property type="match status" value="1"/>
</dbReference>
<evidence type="ECO:0000256" key="1">
    <source>
        <dbReference type="ARBA" id="ARBA00000798"/>
    </source>
</evidence>
<dbReference type="InterPro" id="IPR015679">
    <property type="entry name" value="PLipase_D_fam"/>
</dbReference>
<comment type="caution">
    <text evidence="11">The sequence shown here is derived from an EMBL/GenBank/DDBJ whole genome shotgun (WGS) entry which is preliminary data.</text>
</comment>
<dbReference type="EC" id="3.1.4.4" evidence="2"/>
<dbReference type="GO" id="GO:0012505">
    <property type="term" value="C:endomembrane system"/>
    <property type="evidence" value="ECO:0007669"/>
    <property type="project" value="UniProtKB-SubCell"/>
</dbReference>
<dbReference type="GO" id="GO:0009395">
    <property type="term" value="P:phospholipid catabolic process"/>
    <property type="evidence" value="ECO:0007669"/>
    <property type="project" value="TreeGrafter"/>
</dbReference>
<dbReference type="PROSITE" id="PS50195">
    <property type="entry name" value="PX"/>
    <property type="match status" value="1"/>
</dbReference>
<dbReference type="Gene3D" id="3.30.870.10">
    <property type="entry name" value="Endonuclease Chain A"/>
    <property type="match status" value="1"/>
</dbReference>
<dbReference type="InterPro" id="IPR001683">
    <property type="entry name" value="PX_dom"/>
</dbReference>
<dbReference type="InterPro" id="IPR036871">
    <property type="entry name" value="PX_dom_sf"/>
</dbReference>
<dbReference type="Proteomes" id="UP000276133">
    <property type="component" value="Unassembled WGS sequence"/>
</dbReference>
<comment type="subcellular location">
    <subcellularLocation>
        <location evidence="8">Endomembrane system</location>
        <topology evidence="8">Lipid-anchor</topology>
    </subcellularLocation>
</comment>
<keyword evidence="4" id="KW-0378">Hydrolase</keyword>
<dbReference type="PANTHER" id="PTHR18896:SF76">
    <property type="entry name" value="PHOSPHOLIPASE"/>
    <property type="match status" value="1"/>
</dbReference>
<dbReference type="Pfam" id="PF00614">
    <property type="entry name" value="PLDc"/>
    <property type="match status" value="1"/>
</dbReference>
<evidence type="ECO:0000256" key="6">
    <source>
        <dbReference type="ARBA" id="ARBA00023098"/>
    </source>
</evidence>
<accession>A0A3M7S3P2</accession>
<evidence type="ECO:0000313" key="12">
    <source>
        <dbReference type="Proteomes" id="UP000276133"/>
    </source>
</evidence>
<dbReference type="GO" id="GO:0035091">
    <property type="term" value="F:phosphatidylinositol binding"/>
    <property type="evidence" value="ECO:0007669"/>
    <property type="project" value="InterPro"/>
</dbReference>
<proteinExistence type="predicted"/>
<reference evidence="11 12" key="1">
    <citation type="journal article" date="2018" name="Sci. Rep.">
        <title>Genomic signatures of local adaptation to the degree of environmental predictability in rotifers.</title>
        <authorList>
            <person name="Franch-Gras L."/>
            <person name="Hahn C."/>
            <person name="Garcia-Roger E.M."/>
            <person name="Carmona M.J."/>
            <person name="Serra M."/>
            <person name="Gomez A."/>
        </authorList>
    </citation>
    <scope>NUCLEOTIDE SEQUENCE [LARGE SCALE GENOMIC DNA]</scope>
    <source>
        <strain evidence="11">HYR1</strain>
    </source>
</reference>
<evidence type="ECO:0000256" key="3">
    <source>
        <dbReference type="ARBA" id="ARBA00022737"/>
    </source>
</evidence>
<evidence type="ECO:0000259" key="9">
    <source>
        <dbReference type="PROSITE" id="PS50035"/>
    </source>
</evidence>